<reference evidence="1" key="1">
    <citation type="submission" date="2019-08" db="EMBL/GenBank/DDBJ databases">
        <authorList>
            <person name="Kucharzyk K."/>
            <person name="Murdoch R.W."/>
            <person name="Higgins S."/>
            <person name="Loffler F."/>
        </authorList>
    </citation>
    <scope>NUCLEOTIDE SEQUENCE</scope>
</reference>
<gene>
    <name evidence="1" type="ORF">SDC9_147202</name>
</gene>
<proteinExistence type="predicted"/>
<comment type="caution">
    <text evidence="1">The sequence shown here is derived from an EMBL/GenBank/DDBJ whole genome shotgun (WGS) entry which is preliminary data.</text>
</comment>
<protein>
    <submittedName>
        <fullName evidence="1">Uncharacterized protein</fullName>
    </submittedName>
</protein>
<accession>A0A645EDE8</accession>
<dbReference type="AlphaFoldDB" id="A0A645EDE8"/>
<organism evidence="1">
    <name type="scientific">bioreactor metagenome</name>
    <dbReference type="NCBI Taxonomy" id="1076179"/>
    <lineage>
        <taxon>unclassified sequences</taxon>
        <taxon>metagenomes</taxon>
        <taxon>ecological metagenomes</taxon>
    </lineage>
</organism>
<dbReference type="EMBL" id="VSSQ01046058">
    <property type="protein sequence ID" value="MPN00008.1"/>
    <property type="molecule type" value="Genomic_DNA"/>
</dbReference>
<sequence length="194" mass="21140">MDGRAGYRHGIELNRALTALPGTRADRLVHAGRCDVDCRSQWNVNGRRSRRLPDLRAIDHRCGLQWHFRALDGAHPDFARFRNAGRRTAALRAGPVHIDADPPGPRPGHAVRVSAGSSPAAALRRAAGLARRRGHCRSAGVDRHGWAAPGAGGTGMGDAQLLGRRVCRYRAAPVHRHHGVAERTGRHGHSCFWL</sequence>
<evidence type="ECO:0000313" key="1">
    <source>
        <dbReference type="EMBL" id="MPN00008.1"/>
    </source>
</evidence>
<name>A0A645EDE8_9ZZZZ</name>